<evidence type="ECO:0000313" key="3">
    <source>
        <dbReference type="Proteomes" id="UP000295818"/>
    </source>
</evidence>
<dbReference type="Gene3D" id="3.40.50.1820">
    <property type="entry name" value="alpha/beta hydrolase"/>
    <property type="match status" value="1"/>
</dbReference>
<dbReference type="InterPro" id="IPR029058">
    <property type="entry name" value="AB_hydrolase_fold"/>
</dbReference>
<feature type="compositionally biased region" description="Basic and acidic residues" evidence="1">
    <location>
        <begin position="60"/>
        <end position="69"/>
    </location>
</feature>
<comment type="caution">
    <text evidence="2">The sequence shown here is derived from an EMBL/GenBank/DDBJ whole genome shotgun (WGS) entry which is preliminary data.</text>
</comment>
<evidence type="ECO:0008006" key="4">
    <source>
        <dbReference type="Google" id="ProtNLM"/>
    </source>
</evidence>
<name>A0ABY2BVN4_9ACTN</name>
<keyword evidence="3" id="KW-1185">Reference proteome</keyword>
<dbReference type="SUPFAM" id="SSF53474">
    <property type="entry name" value="alpha/beta-Hydrolases"/>
    <property type="match status" value="1"/>
</dbReference>
<evidence type="ECO:0000256" key="1">
    <source>
        <dbReference type="SAM" id="MobiDB-lite"/>
    </source>
</evidence>
<proteinExistence type="predicted"/>
<dbReference type="Proteomes" id="UP000295818">
    <property type="component" value="Unassembled WGS sequence"/>
</dbReference>
<evidence type="ECO:0000313" key="2">
    <source>
        <dbReference type="EMBL" id="TCO32057.1"/>
    </source>
</evidence>
<organism evidence="2 3">
    <name type="scientific">Kribbella orskensis</name>
    <dbReference type="NCBI Taxonomy" id="2512216"/>
    <lineage>
        <taxon>Bacteria</taxon>
        <taxon>Bacillati</taxon>
        <taxon>Actinomycetota</taxon>
        <taxon>Actinomycetes</taxon>
        <taxon>Propionibacteriales</taxon>
        <taxon>Kribbellaceae</taxon>
        <taxon>Kribbella</taxon>
    </lineage>
</organism>
<gene>
    <name evidence="2" type="ORF">EV644_101700</name>
</gene>
<dbReference type="EMBL" id="SLWM01000001">
    <property type="protein sequence ID" value="TCO32057.1"/>
    <property type="molecule type" value="Genomic_DNA"/>
</dbReference>
<reference evidence="2 3" key="1">
    <citation type="journal article" date="2015" name="Stand. Genomic Sci.">
        <title>Genomic Encyclopedia of Bacterial and Archaeal Type Strains, Phase III: the genomes of soil and plant-associated and newly described type strains.</title>
        <authorList>
            <person name="Whitman W.B."/>
            <person name="Woyke T."/>
            <person name="Klenk H.P."/>
            <person name="Zhou Y."/>
            <person name="Lilburn T.G."/>
            <person name="Beck B.J."/>
            <person name="De Vos P."/>
            <person name="Vandamme P."/>
            <person name="Eisen J.A."/>
            <person name="Garrity G."/>
            <person name="Hugenholtz P."/>
            <person name="Kyrpides N.C."/>
        </authorList>
    </citation>
    <scope>NUCLEOTIDE SEQUENCE [LARGE SCALE GENOMIC DNA]</scope>
    <source>
        <strain evidence="2 3">VKM Ac-2538</strain>
    </source>
</reference>
<feature type="region of interest" description="Disordered" evidence="1">
    <location>
        <begin position="42"/>
        <end position="69"/>
    </location>
</feature>
<sequence length="134" mass="14319">MLRRATVAQLAQSLLGPASLDPDGIGSPETQAARHAIESAATHLRRPGAARRTAQWLHDAQQRAERSNPRELLRSCRVPAHLIVGDQDPFAAPDGTTNLTTIPTAGHNPQLSHPALVAAAIKTFADQTRCLESP</sequence>
<protein>
    <recommendedName>
        <fullName evidence="4">TAP-like protein</fullName>
    </recommendedName>
</protein>
<accession>A0ABY2BVN4</accession>